<evidence type="ECO:0000313" key="2">
    <source>
        <dbReference type="EMBL" id="PUE55572.1"/>
    </source>
</evidence>
<evidence type="ECO:0000256" key="1">
    <source>
        <dbReference type="ARBA" id="ARBA00006987"/>
    </source>
</evidence>
<dbReference type="Proteomes" id="UP000250790">
    <property type="component" value="Unassembled WGS sequence"/>
</dbReference>
<dbReference type="PANTHER" id="PTHR42928:SF5">
    <property type="entry name" value="BLR1237 PROTEIN"/>
    <property type="match status" value="1"/>
</dbReference>
<dbReference type="EMBL" id="NESN01000001">
    <property type="protein sequence ID" value="PUE55572.1"/>
    <property type="molecule type" value="Genomic_DNA"/>
</dbReference>
<keyword evidence="3" id="KW-1185">Reference proteome</keyword>
<gene>
    <name evidence="2" type="ORF">B9Z37_03195</name>
</gene>
<dbReference type="InterPro" id="IPR042100">
    <property type="entry name" value="Bug_dom1"/>
</dbReference>
<evidence type="ECO:0008006" key="4">
    <source>
        <dbReference type="Google" id="ProtNLM"/>
    </source>
</evidence>
<name>A0A315EHL9_9BURK</name>
<comment type="similarity">
    <text evidence="1">Belongs to the UPF0065 (bug) family.</text>
</comment>
<sequence>MLNRRTFTVYSATAAVGAPALAQSDPLRIVVGFPAGGIVDIIARELGEAMKPHLGGRAVVVEAKPGAGGRIGVATVKTAAPDGNAVLLTPSSIMTLYPHVFNKLGYDTLKDLTPVSTVCMSANALAVGMHVPVKTLGEFIAWCKANPKEASYASPGAGSAPHFLGAQIASAAGIEMLHVPYKGAPDILNDLYGGRISSFVTALSNAVQPHMGGKMRVLVTTSPKRSSVLPDVQTAAEAGYPQLSGMEWFGLLAPAGTSPERVAVLNSAVSKAIASDRIKEAFGKLIMEPSSSSPTEFARMIKADIDRWGATAKRLNYQPVDA</sequence>
<evidence type="ECO:0000313" key="3">
    <source>
        <dbReference type="Proteomes" id="UP000250790"/>
    </source>
</evidence>
<comment type="caution">
    <text evidence="2">The sequence shown here is derived from an EMBL/GenBank/DDBJ whole genome shotgun (WGS) entry which is preliminary data.</text>
</comment>
<dbReference type="AlphaFoldDB" id="A0A315EHL9"/>
<proteinExistence type="inferred from homology"/>
<organism evidence="2 3">
    <name type="scientific">Limnohabitans parvus II-B4</name>
    <dbReference type="NCBI Taxonomy" id="1293052"/>
    <lineage>
        <taxon>Bacteria</taxon>
        <taxon>Pseudomonadati</taxon>
        <taxon>Pseudomonadota</taxon>
        <taxon>Betaproteobacteria</taxon>
        <taxon>Burkholderiales</taxon>
        <taxon>Comamonadaceae</taxon>
        <taxon>Limnohabitans</taxon>
    </lineage>
</organism>
<reference evidence="2 3" key="1">
    <citation type="submission" date="2017-04" db="EMBL/GenBank/DDBJ databases">
        <title>Unexpected and diverse lifestyles within the genus Limnohabitans.</title>
        <authorList>
            <person name="Kasalicky V."/>
            <person name="Mehrshad M."/>
            <person name="Andrei S.-A."/>
            <person name="Salcher M."/>
            <person name="Kratochvilova H."/>
            <person name="Simek K."/>
            <person name="Ghai R."/>
        </authorList>
    </citation>
    <scope>NUCLEOTIDE SEQUENCE [LARGE SCALE GENOMIC DNA]</scope>
    <source>
        <strain evidence="2 3">II-B4</strain>
    </source>
</reference>
<dbReference type="Gene3D" id="3.40.190.10">
    <property type="entry name" value="Periplasmic binding protein-like II"/>
    <property type="match status" value="1"/>
</dbReference>
<dbReference type="Gene3D" id="3.40.190.150">
    <property type="entry name" value="Bordetella uptake gene, domain 1"/>
    <property type="match status" value="1"/>
</dbReference>
<dbReference type="Pfam" id="PF03401">
    <property type="entry name" value="TctC"/>
    <property type="match status" value="1"/>
</dbReference>
<dbReference type="PANTHER" id="PTHR42928">
    <property type="entry name" value="TRICARBOXYLATE-BINDING PROTEIN"/>
    <property type="match status" value="1"/>
</dbReference>
<accession>A0A315EHL9</accession>
<dbReference type="RefSeq" id="WP_108311561.1">
    <property type="nucleotide sequence ID" value="NZ_NESN01000001.1"/>
</dbReference>
<dbReference type="OrthoDB" id="9150102at2"/>
<dbReference type="SUPFAM" id="SSF53850">
    <property type="entry name" value="Periplasmic binding protein-like II"/>
    <property type="match status" value="1"/>
</dbReference>
<dbReference type="InterPro" id="IPR005064">
    <property type="entry name" value="BUG"/>
</dbReference>
<protein>
    <recommendedName>
        <fullName evidence="4">Twin-arginine translocation pathway signal protein</fullName>
    </recommendedName>
</protein>
<dbReference type="PIRSF" id="PIRSF017082">
    <property type="entry name" value="YflP"/>
    <property type="match status" value="1"/>
</dbReference>